<gene>
    <name evidence="3" type="ORF">C0184_04925</name>
</gene>
<dbReference type="AlphaFoldDB" id="A0A2J6X8T9"/>
<protein>
    <recommendedName>
        <fullName evidence="2">Uracil-DNA glycosylase-like domain-containing protein</fullName>
    </recommendedName>
</protein>
<dbReference type="InterPro" id="IPR005122">
    <property type="entry name" value="Uracil-DNA_glycosylase-like"/>
</dbReference>
<dbReference type="Gene3D" id="3.40.470.10">
    <property type="entry name" value="Uracil-DNA glycosylase-like domain"/>
    <property type="match status" value="1"/>
</dbReference>
<evidence type="ECO:0000259" key="2">
    <source>
        <dbReference type="Pfam" id="PF03167"/>
    </source>
</evidence>
<sequence>MALYATETSIRTIIEALAALPAPVNTVNMYAWEATSSEEERGNATRRANLALALALALERGPDLLLIGEAPGYKGARRTGVPFTSEQILLDGIEPLGQFGVARGFRLATNDGRISREQTATIVYRELAALNLFAVGWNAFPLHPHQPGNPHSNRTPRHDELALGLPFLAQVCALFAGCPVVAMGRIASQALTKLGIAHDAVRHPAQGGARRFTEGLRSRGTQRR</sequence>
<dbReference type="SUPFAM" id="SSF52141">
    <property type="entry name" value="Uracil-DNA glycosylase-like"/>
    <property type="match status" value="1"/>
</dbReference>
<organism evidence="3 4">
    <name type="scientific">Chloroflexus aggregans</name>
    <dbReference type="NCBI Taxonomy" id="152260"/>
    <lineage>
        <taxon>Bacteria</taxon>
        <taxon>Bacillati</taxon>
        <taxon>Chloroflexota</taxon>
        <taxon>Chloroflexia</taxon>
        <taxon>Chloroflexales</taxon>
        <taxon>Chloroflexineae</taxon>
        <taxon>Chloroflexaceae</taxon>
        <taxon>Chloroflexus</taxon>
    </lineage>
</organism>
<reference evidence="3 4" key="1">
    <citation type="submission" date="2018-01" db="EMBL/GenBank/DDBJ databases">
        <title>Metagenomic assembled genomes from two thermal pools in the Uzon Caldera, Kamchatka, Russia.</title>
        <authorList>
            <person name="Wilkins L."/>
            <person name="Ettinger C."/>
        </authorList>
    </citation>
    <scope>NUCLEOTIDE SEQUENCE [LARGE SCALE GENOMIC DNA]</scope>
    <source>
        <strain evidence="3">ZAV-02</strain>
    </source>
</reference>
<dbReference type="CDD" id="cd10035">
    <property type="entry name" value="UDG_like"/>
    <property type="match status" value="1"/>
</dbReference>
<name>A0A2J6X8T9_9CHLR</name>
<evidence type="ECO:0000256" key="1">
    <source>
        <dbReference type="SAM" id="Phobius"/>
    </source>
</evidence>
<dbReference type="InterPro" id="IPR036895">
    <property type="entry name" value="Uracil-DNA_glycosylase-like_sf"/>
</dbReference>
<keyword evidence="1" id="KW-0812">Transmembrane</keyword>
<dbReference type="EMBL" id="PNIQ01000320">
    <property type="protein sequence ID" value="PMP83707.1"/>
    <property type="molecule type" value="Genomic_DNA"/>
</dbReference>
<dbReference type="Pfam" id="PF03167">
    <property type="entry name" value="UDG"/>
    <property type="match status" value="1"/>
</dbReference>
<feature type="transmembrane region" description="Helical" evidence="1">
    <location>
        <begin position="161"/>
        <end position="183"/>
    </location>
</feature>
<proteinExistence type="predicted"/>
<feature type="domain" description="Uracil-DNA glycosylase-like" evidence="2">
    <location>
        <begin position="61"/>
        <end position="197"/>
    </location>
</feature>
<evidence type="ECO:0000313" key="3">
    <source>
        <dbReference type="EMBL" id="PMP83707.1"/>
    </source>
</evidence>
<dbReference type="Proteomes" id="UP000243376">
    <property type="component" value="Unassembled WGS sequence"/>
</dbReference>
<comment type="caution">
    <text evidence="3">The sequence shown here is derived from an EMBL/GenBank/DDBJ whole genome shotgun (WGS) entry which is preliminary data.</text>
</comment>
<evidence type="ECO:0000313" key="4">
    <source>
        <dbReference type="Proteomes" id="UP000243376"/>
    </source>
</evidence>
<accession>A0A2J6X8T9</accession>
<feature type="transmembrane region" description="Helical" evidence="1">
    <location>
        <begin position="122"/>
        <end position="141"/>
    </location>
</feature>
<keyword evidence="1" id="KW-1133">Transmembrane helix</keyword>
<keyword evidence="1" id="KW-0472">Membrane</keyword>